<dbReference type="InterPro" id="IPR011146">
    <property type="entry name" value="HIT-like"/>
</dbReference>
<dbReference type="EMBL" id="JABBPN010000032">
    <property type="protein sequence ID" value="NMO98187.1"/>
    <property type="molecule type" value="Genomic_DNA"/>
</dbReference>
<evidence type="ECO:0000256" key="2">
    <source>
        <dbReference type="PROSITE-ProRule" id="PRU00464"/>
    </source>
</evidence>
<evidence type="ECO:0000259" key="3">
    <source>
        <dbReference type="PROSITE" id="PS51084"/>
    </source>
</evidence>
<feature type="active site" description="Tele-AMP-histidine intermediate" evidence="1">
    <location>
        <position position="109"/>
    </location>
</feature>
<organism evidence="4 5">
    <name type="scientific">Paenibacillus lemnae</name>
    <dbReference type="NCBI Taxonomy" id="1330551"/>
    <lineage>
        <taxon>Bacteria</taxon>
        <taxon>Bacillati</taxon>
        <taxon>Bacillota</taxon>
        <taxon>Bacilli</taxon>
        <taxon>Bacillales</taxon>
        <taxon>Paenibacillaceae</taxon>
        <taxon>Paenibacillus</taxon>
    </lineage>
</organism>
<dbReference type="GO" id="GO:0009117">
    <property type="term" value="P:nucleotide metabolic process"/>
    <property type="evidence" value="ECO:0007669"/>
    <property type="project" value="TreeGrafter"/>
</dbReference>
<dbReference type="SUPFAM" id="SSF54197">
    <property type="entry name" value="HIT-like"/>
    <property type="match status" value="1"/>
</dbReference>
<evidence type="ECO:0000313" key="5">
    <source>
        <dbReference type="Proteomes" id="UP000565468"/>
    </source>
</evidence>
<dbReference type="InterPro" id="IPR001310">
    <property type="entry name" value="Histidine_triad_HIT"/>
</dbReference>
<comment type="caution">
    <text evidence="4">The sequence shown here is derived from an EMBL/GenBank/DDBJ whole genome shotgun (WGS) entry which is preliminary data.</text>
</comment>
<sequence length="142" mass="16526">MKFVNFRLSTAFSLYFRIANQIDADVQVIYENEHICCILDIAPFNEGHVLILPKRHYHDLEEMDDITLKAIMDAAVLISKKIKLVFQPDGITICQNGGIFNDLTHFHMHVIPRYKNDGFRWSDPVINHKAETRLSETREKLV</sequence>
<accession>A0A848MAS0</accession>
<feature type="domain" description="HIT" evidence="3">
    <location>
        <begin position="15"/>
        <end position="120"/>
    </location>
</feature>
<evidence type="ECO:0000313" key="4">
    <source>
        <dbReference type="EMBL" id="NMO98187.1"/>
    </source>
</evidence>
<dbReference type="RefSeq" id="WP_169506958.1">
    <property type="nucleotide sequence ID" value="NZ_JABBPN010000032.1"/>
</dbReference>
<dbReference type="AlphaFoldDB" id="A0A848MAS0"/>
<keyword evidence="5" id="KW-1185">Reference proteome</keyword>
<evidence type="ECO:0000256" key="1">
    <source>
        <dbReference type="PIRSR" id="PIRSR601310-1"/>
    </source>
</evidence>
<gene>
    <name evidence="4" type="ORF">HII30_20770</name>
</gene>
<dbReference type="GO" id="GO:0003824">
    <property type="term" value="F:catalytic activity"/>
    <property type="evidence" value="ECO:0007669"/>
    <property type="project" value="InterPro"/>
</dbReference>
<reference evidence="4 5" key="1">
    <citation type="submission" date="2020-04" db="EMBL/GenBank/DDBJ databases">
        <title>Paenibacillus algicola sp. nov., a novel marine bacterium producing alginate lyase.</title>
        <authorList>
            <person name="Huang H."/>
        </authorList>
    </citation>
    <scope>NUCLEOTIDE SEQUENCE [LARGE SCALE GENOMIC DNA]</scope>
    <source>
        <strain evidence="4 5">L7-75</strain>
    </source>
</reference>
<proteinExistence type="predicted"/>
<name>A0A848MAS0_PAELE</name>
<dbReference type="Pfam" id="PF01230">
    <property type="entry name" value="HIT"/>
    <property type="match status" value="1"/>
</dbReference>
<dbReference type="PANTHER" id="PTHR46648:SF1">
    <property type="entry name" value="ADENOSINE 5'-MONOPHOSPHORAMIDASE HNT1"/>
    <property type="match status" value="1"/>
</dbReference>
<dbReference type="Proteomes" id="UP000565468">
    <property type="component" value="Unassembled WGS sequence"/>
</dbReference>
<dbReference type="PROSITE" id="PS51084">
    <property type="entry name" value="HIT_2"/>
    <property type="match status" value="1"/>
</dbReference>
<dbReference type="Gene3D" id="3.30.428.10">
    <property type="entry name" value="HIT-like"/>
    <property type="match status" value="1"/>
</dbReference>
<dbReference type="PANTHER" id="PTHR46648">
    <property type="entry name" value="HIT FAMILY PROTEIN 1"/>
    <property type="match status" value="1"/>
</dbReference>
<protein>
    <submittedName>
        <fullName evidence="4">HIT family protein</fullName>
    </submittedName>
</protein>
<feature type="short sequence motif" description="Histidine triad motif" evidence="2">
    <location>
        <begin position="105"/>
        <end position="109"/>
    </location>
</feature>
<dbReference type="InterPro" id="IPR036265">
    <property type="entry name" value="HIT-like_sf"/>
</dbReference>